<evidence type="ECO:0000313" key="4">
    <source>
        <dbReference type="Proteomes" id="UP001234880"/>
    </source>
</evidence>
<dbReference type="Pfam" id="PF13556">
    <property type="entry name" value="HTH_30"/>
    <property type="match status" value="2"/>
</dbReference>
<protein>
    <recommendedName>
        <fullName evidence="2">PucR C-terminal helix-turn-helix domain-containing protein</fullName>
    </recommendedName>
</protein>
<sequence>MPASPSDLRADDILALARLSTRPGAVRAMLGWLTRRTGGPAVLVGDTGRVLAGPEGERDPAVARATADAVAELRRRGAPSAVLGGAEGRPVHLIALDTDPRTYLAVVGPDDPHCGTLLADAARTLALCWRLEQAERARRRIESAEGHSREAVLHLLMVGSVPAAQRIAGALRPALPGVIQVYVIECPQPRRREIARRIDREAGGGAWIVPCPVRPNHVIALVPPETGPPGGTGPADATDPATGTEASTGTDASTVTGPAPTTAPTDGTHPAAETHPATGTHPATETHPATGTAPTTPATPATPAAVRAPADGTAPATPAAVGGGPPRPPHVSLDRLIVRLVPESRVGVSERVALRDTPTAYEQAIHALAVARNAPERRAAFGGDLDVTVLAGPAGYRWASELLAPCLRYAPARRADPGPQELLGTLGSWLSFGGAASRHLKIHRNTLAARVRHLDELLGVPVSRSLAAQSAAWLALRLYTAPQAAAALAQAPPEPTVTLEAVLGTPAAGTWARAQLRPLEQTGPATGLETVRTWLRADARLPAAAAALGISLPGARKRLTRAEDALGRSLLTAPSAKYELWLAMRALGSL</sequence>
<feature type="compositionally biased region" description="Low complexity" evidence="1">
    <location>
        <begin position="254"/>
        <end position="320"/>
    </location>
</feature>
<feature type="region of interest" description="Disordered" evidence="1">
    <location>
        <begin position="219"/>
        <end position="330"/>
    </location>
</feature>
<dbReference type="RefSeq" id="WP_307111436.1">
    <property type="nucleotide sequence ID" value="NZ_JAURUE010000002.1"/>
</dbReference>
<dbReference type="Gene3D" id="1.10.10.2840">
    <property type="entry name" value="PucR C-terminal helix-turn-helix domain"/>
    <property type="match status" value="2"/>
</dbReference>
<evidence type="ECO:0000259" key="2">
    <source>
        <dbReference type="Pfam" id="PF13556"/>
    </source>
</evidence>
<dbReference type="EMBL" id="JAURUE010000002">
    <property type="protein sequence ID" value="MDP9613085.1"/>
    <property type="molecule type" value="Genomic_DNA"/>
</dbReference>
<dbReference type="InterPro" id="IPR042070">
    <property type="entry name" value="PucR_C-HTH_sf"/>
</dbReference>
<feature type="domain" description="PucR C-terminal helix-turn-helix" evidence="2">
    <location>
        <begin position="422"/>
        <end position="477"/>
    </location>
</feature>
<organism evidence="3 4">
    <name type="scientific">Streptomyces demainii</name>
    <dbReference type="NCBI Taxonomy" id="588122"/>
    <lineage>
        <taxon>Bacteria</taxon>
        <taxon>Bacillati</taxon>
        <taxon>Actinomycetota</taxon>
        <taxon>Actinomycetes</taxon>
        <taxon>Kitasatosporales</taxon>
        <taxon>Streptomycetaceae</taxon>
        <taxon>Streptomyces</taxon>
    </lineage>
</organism>
<evidence type="ECO:0000313" key="3">
    <source>
        <dbReference type="EMBL" id="MDP9613085.1"/>
    </source>
</evidence>
<accession>A0ABT9KY70</accession>
<keyword evidence="4" id="KW-1185">Reference proteome</keyword>
<evidence type="ECO:0000256" key="1">
    <source>
        <dbReference type="SAM" id="MobiDB-lite"/>
    </source>
</evidence>
<dbReference type="PANTHER" id="PTHR33744">
    <property type="entry name" value="CARBOHYDRATE DIACID REGULATOR"/>
    <property type="match status" value="1"/>
</dbReference>
<gene>
    <name evidence="3" type="ORF">JOF35_005423</name>
</gene>
<name>A0ABT9KY70_9ACTN</name>
<feature type="compositionally biased region" description="Low complexity" evidence="1">
    <location>
        <begin position="234"/>
        <end position="246"/>
    </location>
</feature>
<dbReference type="Proteomes" id="UP001234880">
    <property type="component" value="Unassembled WGS sequence"/>
</dbReference>
<comment type="caution">
    <text evidence="3">The sequence shown here is derived from an EMBL/GenBank/DDBJ whole genome shotgun (WGS) entry which is preliminary data.</text>
</comment>
<dbReference type="InterPro" id="IPR025736">
    <property type="entry name" value="PucR_C-HTH_dom"/>
</dbReference>
<feature type="domain" description="PucR C-terminal helix-turn-helix" evidence="2">
    <location>
        <begin position="528"/>
        <end position="586"/>
    </location>
</feature>
<dbReference type="InterPro" id="IPR051448">
    <property type="entry name" value="CdaR-like_regulators"/>
</dbReference>
<reference evidence="3 4" key="1">
    <citation type="submission" date="2023-07" db="EMBL/GenBank/DDBJ databases">
        <title>Sequencing the genomes of 1000 actinobacteria strains.</title>
        <authorList>
            <person name="Klenk H.-P."/>
        </authorList>
    </citation>
    <scope>NUCLEOTIDE SEQUENCE [LARGE SCALE GENOMIC DNA]</scope>
    <source>
        <strain evidence="3 4">DSM 41600</strain>
    </source>
</reference>
<proteinExistence type="predicted"/>